<proteinExistence type="predicted"/>
<evidence type="ECO:0000313" key="1">
    <source>
        <dbReference type="EMBL" id="KAH6943276.1"/>
    </source>
</evidence>
<protein>
    <submittedName>
        <fullName evidence="1">Uncharacterized protein</fullName>
    </submittedName>
</protein>
<keyword evidence="2" id="KW-1185">Reference proteome</keyword>
<sequence length="98" mass="11103">MADADGAILDQLRQVFDLCDEERCGYITSDKLKQLGREHFAGSEQTAARIDDADRLSKSVKLPSRLVSEWDTFATQYKSRPPDSYGFSAELHRAFPVY</sequence>
<name>A0ACB7T7Z7_HYAAI</name>
<gene>
    <name evidence="1" type="ORF">HPB50_018405</name>
</gene>
<dbReference type="Proteomes" id="UP000821845">
    <property type="component" value="Chromosome 10"/>
</dbReference>
<evidence type="ECO:0000313" key="2">
    <source>
        <dbReference type="Proteomes" id="UP000821845"/>
    </source>
</evidence>
<dbReference type="EMBL" id="CM023490">
    <property type="protein sequence ID" value="KAH6943276.1"/>
    <property type="molecule type" value="Genomic_DNA"/>
</dbReference>
<reference evidence="1" key="1">
    <citation type="submission" date="2020-05" db="EMBL/GenBank/DDBJ databases">
        <title>Large-scale comparative analyses of tick genomes elucidate their genetic diversity and vector capacities.</title>
        <authorList>
            <person name="Jia N."/>
            <person name="Wang J."/>
            <person name="Shi W."/>
            <person name="Du L."/>
            <person name="Sun Y."/>
            <person name="Zhan W."/>
            <person name="Jiang J."/>
            <person name="Wang Q."/>
            <person name="Zhang B."/>
            <person name="Ji P."/>
            <person name="Sakyi L.B."/>
            <person name="Cui X."/>
            <person name="Yuan T."/>
            <person name="Jiang B."/>
            <person name="Yang W."/>
            <person name="Lam T.T.-Y."/>
            <person name="Chang Q."/>
            <person name="Ding S."/>
            <person name="Wang X."/>
            <person name="Zhu J."/>
            <person name="Ruan X."/>
            <person name="Zhao L."/>
            <person name="Wei J."/>
            <person name="Que T."/>
            <person name="Du C."/>
            <person name="Cheng J."/>
            <person name="Dai P."/>
            <person name="Han X."/>
            <person name="Huang E."/>
            <person name="Gao Y."/>
            <person name="Liu J."/>
            <person name="Shao H."/>
            <person name="Ye R."/>
            <person name="Li L."/>
            <person name="Wei W."/>
            <person name="Wang X."/>
            <person name="Wang C."/>
            <person name="Yang T."/>
            <person name="Huo Q."/>
            <person name="Li W."/>
            <person name="Guo W."/>
            <person name="Chen H."/>
            <person name="Zhou L."/>
            <person name="Ni X."/>
            <person name="Tian J."/>
            <person name="Zhou Y."/>
            <person name="Sheng Y."/>
            <person name="Liu T."/>
            <person name="Pan Y."/>
            <person name="Xia L."/>
            <person name="Li J."/>
            <person name="Zhao F."/>
            <person name="Cao W."/>
        </authorList>
    </citation>
    <scope>NUCLEOTIDE SEQUENCE</scope>
    <source>
        <strain evidence="1">Hyas-2018</strain>
    </source>
</reference>
<comment type="caution">
    <text evidence="1">The sequence shown here is derived from an EMBL/GenBank/DDBJ whole genome shotgun (WGS) entry which is preliminary data.</text>
</comment>
<accession>A0ACB7T7Z7</accession>
<organism evidence="1 2">
    <name type="scientific">Hyalomma asiaticum</name>
    <name type="common">Tick</name>
    <dbReference type="NCBI Taxonomy" id="266040"/>
    <lineage>
        <taxon>Eukaryota</taxon>
        <taxon>Metazoa</taxon>
        <taxon>Ecdysozoa</taxon>
        <taxon>Arthropoda</taxon>
        <taxon>Chelicerata</taxon>
        <taxon>Arachnida</taxon>
        <taxon>Acari</taxon>
        <taxon>Parasitiformes</taxon>
        <taxon>Ixodida</taxon>
        <taxon>Ixodoidea</taxon>
        <taxon>Ixodidae</taxon>
        <taxon>Hyalomminae</taxon>
        <taxon>Hyalomma</taxon>
    </lineage>
</organism>